<dbReference type="SUPFAM" id="SSF116842">
    <property type="entry name" value="XseB-like"/>
    <property type="match status" value="1"/>
</dbReference>
<comment type="caution">
    <text evidence="4">The sequence shown here is derived from an EMBL/GenBank/DDBJ whole genome shotgun (WGS) entry which is preliminary data.</text>
</comment>
<dbReference type="Gene3D" id="1.10.287.1040">
    <property type="entry name" value="Exonuclease VII, small subunit"/>
    <property type="match status" value="1"/>
</dbReference>
<keyword evidence="3 4" id="KW-0378">Hydrolase</keyword>
<evidence type="ECO:0000256" key="3">
    <source>
        <dbReference type="ARBA" id="ARBA00022801"/>
    </source>
</evidence>
<proteinExistence type="inferred from homology"/>
<gene>
    <name evidence="4" type="primary">xseB_23</name>
    <name evidence="4" type="ORF">SDC9_118054</name>
</gene>
<dbReference type="PANTHER" id="PTHR34137:SF1">
    <property type="entry name" value="EXODEOXYRIBONUCLEASE 7 SMALL SUBUNIT"/>
    <property type="match status" value="1"/>
</dbReference>
<protein>
    <submittedName>
        <fullName evidence="4">Exodeoxyribonuclease 7 small subunit</fullName>
        <ecNumber evidence="4">3.1.11.6</ecNumber>
    </submittedName>
</protein>
<reference evidence="4" key="1">
    <citation type="submission" date="2019-08" db="EMBL/GenBank/DDBJ databases">
        <authorList>
            <person name="Kucharzyk K."/>
            <person name="Murdoch R.W."/>
            <person name="Higgins S."/>
            <person name="Loffler F."/>
        </authorList>
    </citation>
    <scope>NUCLEOTIDE SEQUENCE</scope>
</reference>
<dbReference type="EC" id="3.1.11.6" evidence="4"/>
<dbReference type="EMBL" id="VSSQ01023893">
    <property type="protein sequence ID" value="MPM71091.1"/>
    <property type="molecule type" value="Genomic_DNA"/>
</dbReference>
<dbReference type="GO" id="GO:0005829">
    <property type="term" value="C:cytosol"/>
    <property type="evidence" value="ECO:0007669"/>
    <property type="project" value="TreeGrafter"/>
</dbReference>
<dbReference type="GO" id="GO:0009318">
    <property type="term" value="C:exodeoxyribonuclease VII complex"/>
    <property type="evidence" value="ECO:0007669"/>
    <property type="project" value="InterPro"/>
</dbReference>
<dbReference type="InterPro" id="IPR037004">
    <property type="entry name" value="Exonuc_VII_ssu_sf"/>
</dbReference>
<dbReference type="PANTHER" id="PTHR34137">
    <property type="entry name" value="EXODEOXYRIBONUCLEASE 7 SMALL SUBUNIT"/>
    <property type="match status" value="1"/>
</dbReference>
<dbReference type="GO" id="GO:0008855">
    <property type="term" value="F:exodeoxyribonuclease VII activity"/>
    <property type="evidence" value="ECO:0007669"/>
    <property type="project" value="UniProtKB-EC"/>
</dbReference>
<keyword evidence="2" id="KW-0540">Nuclease</keyword>
<dbReference type="HAMAP" id="MF_00337">
    <property type="entry name" value="Exonuc_7_S"/>
    <property type="match status" value="1"/>
</dbReference>
<dbReference type="PIRSF" id="PIRSF006488">
    <property type="entry name" value="Exonuc_VII_S"/>
    <property type="match status" value="1"/>
</dbReference>
<sequence>MEQSVRFEEAMQKLSDIVGKLESAEGSLDEMIRLYEEGMTLVKSCERQLDSYEATITRLGDAAEAKSDAE</sequence>
<keyword evidence="1" id="KW-0963">Cytoplasm</keyword>
<evidence type="ECO:0000256" key="1">
    <source>
        <dbReference type="ARBA" id="ARBA00022490"/>
    </source>
</evidence>
<evidence type="ECO:0000313" key="4">
    <source>
        <dbReference type="EMBL" id="MPM71091.1"/>
    </source>
</evidence>
<dbReference type="AlphaFoldDB" id="A0A645C2C1"/>
<dbReference type="GO" id="GO:0006308">
    <property type="term" value="P:DNA catabolic process"/>
    <property type="evidence" value="ECO:0007669"/>
    <property type="project" value="InterPro"/>
</dbReference>
<dbReference type="NCBIfam" id="TIGR01280">
    <property type="entry name" value="xseB"/>
    <property type="match status" value="1"/>
</dbReference>
<accession>A0A645C2C1</accession>
<organism evidence="4">
    <name type="scientific">bioreactor metagenome</name>
    <dbReference type="NCBI Taxonomy" id="1076179"/>
    <lineage>
        <taxon>unclassified sequences</taxon>
        <taxon>metagenomes</taxon>
        <taxon>ecological metagenomes</taxon>
    </lineage>
</organism>
<dbReference type="InterPro" id="IPR003761">
    <property type="entry name" value="Exonuc_VII_S"/>
</dbReference>
<evidence type="ECO:0000256" key="2">
    <source>
        <dbReference type="ARBA" id="ARBA00022722"/>
    </source>
</evidence>
<name>A0A645C2C1_9ZZZZ</name>
<dbReference type="Pfam" id="PF02609">
    <property type="entry name" value="Exonuc_VII_S"/>
    <property type="match status" value="1"/>
</dbReference>